<dbReference type="GO" id="GO:0006351">
    <property type="term" value="P:DNA-templated transcription"/>
    <property type="evidence" value="ECO:0007669"/>
    <property type="project" value="InterPro"/>
</dbReference>
<organism evidence="9 10">
    <name type="scientific">Wolfiporia cocos (strain MD-104)</name>
    <name type="common">Brown rot fungus</name>
    <dbReference type="NCBI Taxonomy" id="742152"/>
    <lineage>
        <taxon>Eukaryota</taxon>
        <taxon>Fungi</taxon>
        <taxon>Dikarya</taxon>
        <taxon>Basidiomycota</taxon>
        <taxon>Agaricomycotina</taxon>
        <taxon>Agaricomycetes</taxon>
        <taxon>Polyporales</taxon>
        <taxon>Phaeolaceae</taxon>
        <taxon>Wolfiporia</taxon>
    </lineage>
</organism>
<evidence type="ECO:0000256" key="5">
    <source>
        <dbReference type="ARBA" id="ARBA00023163"/>
    </source>
</evidence>
<dbReference type="InterPro" id="IPR001138">
    <property type="entry name" value="Zn2Cys6_DnaBD"/>
</dbReference>
<dbReference type="GO" id="GO:0000981">
    <property type="term" value="F:DNA-binding transcription factor activity, RNA polymerase II-specific"/>
    <property type="evidence" value="ECO:0007669"/>
    <property type="project" value="InterPro"/>
</dbReference>
<dbReference type="OrthoDB" id="3163292at2759"/>
<dbReference type="SUPFAM" id="SSF57701">
    <property type="entry name" value="Zn2/Cys6 DNA-binding domain"/>
    <property type="match status" value="1"/>
</dbReference>
<evidence type="ECO:0000313" key="10">
    <source>
        <dbReference type="Proteomes" id="UP000218811"/>
    </source>
</evidence>
<proteinExistence type="predicted"/>
<sequence>MPASQRHSAGLAASSNPSRRASTDSGDSDTPPSTAQAGTRGSRPPGACTHCKSLKIRCEFIPAENTCVRCKASGHDCISHGRKKRRAAPTHEDLQQRSYSQDLQIQSLLRQLDELKALSKLQQWVEQAQAEAAALRDCLPSGNAWSGMDVWGLGDSLAAPSFWSGTAAEGMPRSASPGTSALTVYSSNATTSKCPELLKCGLFGTEEVASLFQLFFAKLHPAYAILDPSLHTPQYLMQRSPFLFTVICALASRFWTERPKLHQLAMAYAMQAASQALQEGPRTVETCQAYVLMTVYPPPSERWMDDRRWLLLGMAVRIAQELTLDQPPPPHLAEVEKLNRIRTWAQVVCADASHAIQAGKPPMLRLNDYVMRSSCDWYNWSSSNLPHDVHLCAYVDVFLLVTRFLDYIRDQKLEHGLREDIDIVKTVLQYDRKIVSTASQWRQRFHENPDATNACTHRRDCGEVLTNSIRLIVLGVGFHHAAQRGTAPPADLYTMSIQAARASIQVHVSRLYPAGRLRFSVEPQFLYVAFAAAFLLNLLKPRFASLVDPSLRASIVEEVGTLIRIYRSPDVALDQRHAPAVVGRFLASLFGSVAEHQQLKEHDGQGSQQRELALAQPAPAPMVQGWPEMGPLAPEFDAYGAGAGQPGDEFSFEHFVSNVNALGTSIAGAGVDGFAPAGAMPNVLSWWNEQAFSPVQAFSPIQAFSPAEAFSPIEEFSFMSSMPMGM</sequence>
<keyword evidence="5" id="KW-0804">Transcription</keyword>
<feature type="domain" description="Zn(2)-C6 fungal-type" evidence="8">
    <location>
        <begin position="47"/>
        <end position="77"/>
    </location>
</feature>
<dbReference type="STRING" id="742152.A0A2H3JED1"/>
<dbReference type="EMBL" id="KB467843">
    <property type="protein sequence ID" value="PCH35054.1"/>
    <property type="molecule type" value="Genomic_DNA"/>
</dbReference>
<feature type="compositionally biased region" description="Low complexity" evidence="7">
    <location>
        <begin position="23"/>
        <end position="34"/>
    </location>
</feature>
<dbReference type="Pfam" id="PF04082">
    <property type="entry name" value="Fungal_trans"/>
    <property type="match status" value="1"/>
</dbReference>
<dbReference type="InterPro" id="IPR036864">
    <property type="entry name" value="Zn2-C6_fun-type_DNA-bd_sf"/>
</dbReference>
<reference evidence="9 10" key="1">
    <citation type="journal article" date="2012" name="Science">
        <title>The Paleozoic origin of enzymatic lignin decomposition reconstructed from 31 fungal genomes.</title>
        <authorList>
            <person name="Floudas D."/>
            <person name="Binder M."/>
            <person name="Riley R."/>
            <person name="Barry K."/>
            <person name="Blanchette R.A."/>
            <person name="Henrissat B."/>
            <person name="Martinez A.T."/>
            <person name="Otillar R."/>
            <person name="Spatafora J.W."/>
            <person name="Yadav J.S."/>
            <person name="Aerts A."/>
            <person name="Benoit I."/>
            <person name="Boyd A."/>
            <person name="Carlson A."/>
            <person name="Copeland A."/>
            <person name="Coutinho P.M."/>
            <person name="de Vries R.P."/>
            <person name="Ferreira P."/>
            <person name="Findley K."/>
            <person name="Foster B."/>
            <person name="Gaskell J."/>
            <person name="Glotzer D."/>
            <person name="Gorecki P."/>
            <person name="Heitman J."/>
            <person name="Hesse C."/>
            <person name="Hori C."/>
            <person name="Igarashi K."/>
            <person name="Jurgens J.A."/>
            <person name="Kallen N."/>
            <person name="Kersten P."/>
            <person name="Kohler A."/>
            <person name="Kuees U."/>
            <person name="Kumar T.K.A."/>
            <person name="Kuo A."/>
            <person name="LaButti K."/>
            <person name="Larrondo L.F."/>
            <person name="Lindquist E."/>
            <person name="Ling A."/>
            <person name="Lombard V."/>
            <person name="Lucas S."/>
            <person name="Lundell T."/>
            <person name="Martin R."/>
            <person name="McLaughlin D.J."/>
            <person name="Morgenstern I."/>
            <person name="Morin E."/>
            <person name="Murat C."/>
            <person name="Nagy L.G."/>
            <person name="Nolan M."/>
            <person name="Ohm R.A."/>
            <person name="Patyshakuliyeva A."/>
            <person name="Rokas A."/>
            <person name="Ruiz-Duenas F.J."/>
            <person name="Sabat G."/>
            <person name="Salamov A."/>
            <person name="Samejima M."/>
            <person name="Schmutz J."/>
            <person name="Slot J.C."/>
            <person name="St John F."/>
            <person name="Stenlid J."/>
            <person name="Sun H."/>
            <person name="Sun S."/>
            <person name="Syed K."/>
            <person name="Tsang A."/>
            <person name="Wiebenga A."/>
            <person name="Young D."/>
            <person name="Pisabarro A."/>
            <person name="Eastwood D.C."/>
            <person name="Martin F."/>
            <person name="Cullen D."/>
            <person name="Grigoriev I.V."/>
            <person name="Hibbett D.S."/>
        </authorList>
    </citation>
    <scope>NUCLEOTIDE SEQUENCE [LARGE SCALE GENOMIC DNA]</scope>
    <source>
        <strain evidence="9 10">MD-104</strain>
    </source>
</reference>
<evidence type="ECO:0000256" key="7">
    <source>
        <dbReference type="SAM" id="MobiDB-lite"/>
    </source>
</evidence>
<dbReference type="InterPro" id="IPR051089">
    <property type="entry name" value="prtT"/>
</dbReference>
<keyword evidence="4" id="KW-0238">DNA-binding</keyword>
<dbReference type="Gene3D" id="4.10.240.10">
    <property type="entry name" value="Zn(2)-C6 fungal-type DNA-binding domain"/>
    <property type="match status" value="1"/>
</dbReference>
<keyword evidence="6" id="KW-0539">Nucleus</keyword>
<dbReference type="OMA" id="DVCQAYL"/>
<dbReference type="PANTHER" id="PTHR31845:SF19">
    <property type="entry name" value="TRANSCRIPTION FACTOR DOMAIN-CONTAINING PROTEIN"/>
    <property type="match status" value="1"/>
</dbReference>
<evidence type="ECO:0000313" key="9">
    <source>
        <dbReference type="EMBL" id="PCH35054.1"/>
    </source>
</evidence>
<dbReference type="CDD" id="cd12148">
    <property type="entry name" value="fungal_TF_MHR"/>
    <property type="match status" value="1"/>
</dbReference>
<dbReference type="GO" id="GO:0008270">
    <property type="term" value="F:zinc ion binding"/>
    <property type="evidence" value="ECO:0007669"/>
    <property type="project" value="InterPro"/>
</dbReference>
<keyword evidence="10" id="KW-1185">Reference proteome</keyword>
<feature type="region of interest" description="Disordered" evidence="7">
    <location>
        <begin position="1"/>
        <end position="47"/>
    </location>
</feature>
<evidence type="ECO:0000256" key="6">
    <source>
        <dbReference type="ARBA" id="ARBA00023242"/>
    </source>
</evidence>
<dbReference type="Proteomes" id="UP000218811">
    <property type="component" value="Unassembled WGS sequence"/>
</dbReference>
<keyword evidence="2" id="KW-0479">Metal-binding</keyword>
<evidence type="ECO:0000256" key="2">
    <source>
        <dbReference type="ARBA" id="ARBA00022723"/>
    </source>
</evidence>
<dbReference type="InterPro" id="IPR007219">
    <property type="entry name" value="XnlR_reg_dom"/>
</dbReference>
<gene>
    <name evidence="9" type="ORF">WOLCODRAFT_139712</name>
</gene>
<comment type="subcellular location">
    <subcellularLocation>
        <location evidence="1">Nucleus</location>
    </subcellularLocation>
</comment>
<evidence type="ECO:0000259" key="8">
    <source>
        <dbReference type="PROSITE" id="PS00463"/>
    </source>
</evidence>
<dbReference type="AlphaFoldDB" id="A0A2H3JED1"/>
<evidence type="ECO:0000256" key="3">
    <source>
        <dbReference type="ARBA" id="ARBA00023015"/>
    </source>
</evidence>
<dbReference type="GO" id="GO:0000976">
    <property type="term" value="F:transcription cis-regulatory region binding"/>
    <property type="evidence" value="ECO:0007669"/>
    <property type="project" value="TreeGrafter"/>
</dbReference>
<accession>A0A2H3JED1</accession>
<dbReference type="SMART" id="SM00066">
    <property type="entry name" value="GAL4"/>
    <property type="match status" value="1"/>
</dbReference>
<dbReference type="SMART" id="SM00906">
    <property type="entry name" value="Fungal_trans"/>
    <property type="match status" value="1"/>
</dbReference>
<evidence type="ECO:0000256" key="1">
    <source>
        <dbReference type="ARBA" id="ARBA00004123"/>
    </source>
</evidence>
<dbReference type="CDD" id="cd00067">
    <property type="entry name" value="GAL4"/>
    <property type="match status" value="1"/>
</dbReference>
<name>A0A2H3JED1_WOLCO</name>
<keyword evidence="3" id="KW-0805">Transcription regulation</keyword>
<evidence type="ECO:0000256" key="4">
    <source>
        <dbReference type="ARBA" id="ARBA00023125"/>
    </source>
</evidence>
<feature type="region of interest" description="Disordered" evidence="7">
    <location>
        <begin position="79"/>
        <end position="100"/>
    </location>
</feature>
<dbReference type="GO" id="GO:0005634">
    <property type="term" value="C:nucleus"/>
    <property type="evidence" value="ECO:0007669"/>
    <property type="project" value="UniProtKB-SubCell"/>
</dbReference>
<dbReference type="PANTHER" id="PTHR31845">
    <property type="entry name" value="FINGER DOMAIN PROTEIN, PUTATIVE-RELATED"/>
    <property type="match status" value="1"/>
</dbReference>
<dbReference type="PROSITE" id="PS00463">
    <property type="entry name" value="ZN2_CY6_FUNGAL_1"/>
    <property type="match status" value="1"/>
</dbReference>
<protein>
    <recommendedName>
        <fullName evidence="8">Zn(2)-C6 fungal-type domain-containing protein</fullName>
    </recommendedName>
</protein>